<dbReference type="SUPFAM" id="SSF52540">
    <property type="entry name" value="P-loop containing nucleoside triphosphate hydrolases"/>
    <property type="match status" value="1"/>
</dbReference>
<dbReference type="SUPFAM" id="SSF52151">
    <property type="entry name" value="FabD/lysophospholipase-like"/>
    <property type="match status" value="1"/>
</dbReference>
<dbReference type="Proteomes" id="UP000800200">
    <property type="component" value="Unassembled WGS sequence"/>
</dbReference>
<evidence type="ECO:0000259" key="5">
    <source>
        <dbReference type="PROSITE" id="PS51635"/>
    </source>
</evidence>
<reference evidence="6" key="1">
    <citation type="journal article" date="2020" name="Stud. Mycol.">
        <title>101 Dothideomycetes genomes: a test case for predicting lifestyles and emergence of pathogens.</title>
        <authorList>
            <person name="Haridas S."/>
            <person name="Albert R."/>
            <person name="Binder M."/>
            <person name="Bloem J."/>
            <person name="Labutti K."/>
            <person name="Salamov A."/>
            <person name="Andreopoulos B."/>
            <person name="Baker S."/>
            <person name="Barry K."/>
            <person name="Bills G."/>
            <person name="Bluhm B."/>
            <person name="Cannon C."/>
            <person name="Castanera R."/>
            <person name="Culley D."/>
            <person name="Daum C."/>
            <person name="Ezra D."/>
            <person name="Gonzalez J."/>
            <person name="Henrissat B."/>
            <person name="Kuo A."/>
            <person name="Liang C."/>
            <person name="Lipzen A."/>
            <person name="Lutzoni F."/>
            <person name="Magnuson J."/>
            <person name="Mondo S."/>
            <person name="Nolan M."/>
            <person name="Ohm R."/>
            <person name="Pangilinan J."/>
            <person name="Park H.-J."/>
            <person name="Ramirez L."/>
            <person name="Alfaro M."/>
            <person name="Sun H."/>
            <person name="Tritt A."/>
            <person name="Yoshinaga Y."/>
            <person name="Zwiers L.-H."/>
            <person name="Turgeon B."/>
            <person name="Goodwin S."/>
            <person name="Spatafora J."/>
            <person name="Crous P."/>
            <person name="Grigoriev I."/>
        </authorList>
    </citation>
    <scope>NUCLEOTIDE SEQUENCE</scope>
    <source>
        <strain evidence="6">CBS 207.26</strain>
    </source>
</reference>
<dbReference type="InterPro" id="IPR027417">
    <property type="entry name" value="P-loop_NTPase"/>
</dbReference>
<dbReference type="GO" id="GO:0016020">
    <property type="term" value="C:membrane"/>
    <property type="evidence" value="ECO:0007669"/>
    <property type="project" value="TreeGrafter"/>
</dbReference>
<dbReference type="GO" id="GO:0019369">
    <property type="term" value="P:arachidonate metabolic process"/>
    <property type="evidence" value="ECO:0007669"/>
    <property type="project" value="TreeGrafter"/>
</dbReference>
<proteinExistence type="predicted"/>
<accession>A0A6A6E532</accession>
<dbReference type="Gene3D" id="3.40.1090.10">
    <property type="entry name" value="Cytosolic phospholipase A2 catalytic domain"/>
    <property type="match status" value="1"/>
</dbReference>
<dbReference type="PROSITE" id="PS51635">
    <property type="entry name" value="PNPLA"/>
    <property type="match status" value="1"/>
</dbReference>
<dbReference type="OrthoDB" id="1658288at2759"/>
<keyword evidence="1" id="KW-0378">Hydrolase</keyword>
<dbReference type="InterPro" id="IPR016035">
    <property type="entry name" value="Acyl_Trfase/lysoPLipase"/>
</dbReference>
<protein>
    <submittedName>
        <fullName evidence="6">FabD/lysophospholipase-like protein</fullName>
    </submittedName>
</protein>
<keyword evidence="3" id="KW-0443">Lipid metabolism</keyword>
<comment type="caution">
    <text evidence="4">Lacks conserved residue(s) required for the propagation of feature annotation.</text>
</comment>
<sequence length="382" mass="42861">MPEHDLRLLTFDSGGVRGLSTLQIMKQLMDTIDLESPLKPCDYFDMIGGTSTSGLIAIMLGQLRMTVDECINAYIFLSDRIFQKQGRRVTIKGWVQGRFDSDELERATKEIIMRQGLAKDALLKDVPDVKFVCATSSETEAGRATSAASSFFNPITLGDFEETFVNGAIGANNPVYKSLLVITTETEKTAEQFSRDKSRLNDTGRYYRFNSQAVFKQMKACADSMSGREYYLQGVPIVNKFIDRPSNIAELEKALLPQRQYRRRKVFVLYGLSGMGKTQLAVKFVRRHHRKFSSVFWLNGRAEDSLKQSFATCAGRIPEGQIIESSRIFSATDGKGRDTDSDEYNITPYLSGADYGSVLITTRLANLEQLGESRRLGKLSKD</sequence>
<evidence type="ECO:0000256" key="3">
    <source>
        <dbReference type="ARBA" id="ARBA00023098"/>
    </source>
</evidence>
<dbReference type="GO" id="GO:0047499">
    <property type="term" value="F:calcium-independent phospholipase A2 activity"/>
    <property type="evidence" value="ECO:0007669"/>
    <property type="project" value="TreeGrafter"/>
</dbReference>
<evidence type="ECO:0000256" key="1">
    <source>
        <dbReference type="ARBA" id="ARBA00022801"/>
    </source>
</evidence>
<keyword evidence="2" id="KW-0442">Lipid degradation</keyword>
<dbReference type="PANTHER" id="PTHR24185:SF1">
    <property type="entry name" value="CALCIUM-INDEPENDENT PHOSPHOLIPASE A2-GAMMA"/>
    <property type="match status" value="1"/>
</dbReference>
<feature type="domain" description="PNPLA" evidence="5">
    <location>
        <begin position="9"/>
        <end position="179"/>
    </location>
</feature>
<evidence type="ECO:0000313" key="6">
    <source>
        <dbReference type="EMBL" id="KAF2184976.1"/>
    </source>
</evidence>
<dbReference type="InterPro" id="IPR002641">
    <property type="entry name" value="PNPLA_dom"/>
</dbReference>
<dbReference type="GO" id="GO:0046486">
    <property type="term" value="P:glycerolipid metabolic process"/>
    <property type="evidence" value="ECO:0007669"/>
    <property type="project" value="UniProtKB-ARBA"/>
</dbReference>
<evidence type="ECO:0000313" key="7">
    <source>
        <dbReference type="Proteomes" id="UP000800200"/>
    </source>
</evidence>
<gene>
    <name evidence="6" type="ORF">K469DRAFT_726879</name>
</gene>
<dbReference type="Pfam" id="PF01734">
    <property type="entry name" value="Patatin"/>
    <property type="match status" value="1"/>
</dbReference>
<dbReference type="AlphaFoldDB" id="A0A6A6E532"/>
<name>A0A6A6E532_9PEZI</name>
<keyword evidence="7" id="KW-1185">Reference proteome</keyword>
<dbReference type="EMBL" id="ML994635">
    <property type="protein sequence ID" value="KAF2184976.1"/>
    <property type="molecule type" value="Genomic_DNA"/>
</dbReference>
<dbReference type="PANTHER" id="PTHR24185">
    <property type="entry name" value="CALCIUM-INDEPENDENT PHOSPHOLIPASE A2-GAMMA"/>
    <property type="match status" value="1"/>
</dbReference>
<organism evidence="6 7">
    <name type="scientific">Zopfia rhizophila CBS 207.26</name>
    <dbReference type="NCBI Taxonomy" id="1314779"/>
    <lineage>
        <taxon>Eukaryota</taxon>
        <taxon>Fungi</taxon>
        <taxon>Dikarya</taxon>
        <taxon>Ascomycota</taxon>
        <taxon>Pezizomycotina</taxon>
        <taxon>Dothideomycetes</taxon>
        <taxon>Dothideomycetes incertae sedis</taxon>
        <taxon>Zopfiaceae</taxon>
        <taxon>Zopfia</taxon>
    </lineage>
</organism>
<dbReference type="GO" id="GO:0016042">
    <property type="term" value="P:lipid catabolic process"/>
    <property type="evidence" value="ECO:0007669"/>
    <property type="project" value="UniProtKB-KW"/>
</dbReference>
<evidence type="ECO:0000256" key="4">
    <source>
        <dbReference type="PROSITE-ProRule" id="PRU01161"/>
    </source>
</evidence>
<evidence type="ECO:0000256" key="2">
    <source>
        <dbReference type="ARBA" id="ARBA00022963"/>
    </source>
</evidence>